<reference evidence="5" key="3">
    <citation type="submission" date="2016-11" db="EMBL/GenBank/DDBJ databases">
        <authorList>
            <person name="Jaros S."/>
            <person name="Januszkiewicz K."/>
            <person name="Wedrychowicz H."/>
        </authorList>
    </citation>
    <scope>NUCLEOTIDE SEQUENCE [LARGE SCALE GENOMIC DNA]</scope>
    <source>
        <strain evidence="5">DSM 27989</strain>
    </source>
</reference>
<protein>
    <submittedName>
        <fullName evidence="5">Histidine kinase</fullName>
    </submittedName>
</protein>
<dbReference type="GO" id="GO:0016020">
    <property type="term" value="C:membrane"/>
    <property type="evidence" value="ECO:0007669"/>
    <property type="project" value="InterPro"/>
</dbReference>
<evidence type="ECO:0000313" key="4">
    <source>
        <dbReference type="EMBL" id="GGE96482.1"/>
    </source>
</evidence>
<dbReference type="STRING" id="1434701.SAMN05443634_110127"/>
<keyword evidence="7" id="KW-1185">Reference proteome</keyword>
<feature type="transmembrane region" description="Helical" evidence="2">
    <location>
        <begin position="152"/>
        <end position="173"/>
    </location>
</feature>
<feature type="transmembrane region" description="Helical" evidence="2">
    <location>
        <begin position="30"/>
        <end position="48"/>
    </location>
</feature>
<keyword evidence="1" id="KW-0175">Coiled coil</keyword>
<dbReference type="Pfam" id="PF06580">
    <property type="entry name" value="His_kinase"/>
    <property type="match status" value="1"/>
</dbReference>
<reference evidence="6" key="2">
    <citation type="submission" date="2016-11" db="EMBL/GenBank/DDBJ databases">
        <authorList>
            <person name="Varghese N."/>
            <person name="Submissions S."/>
        </authorList>
    </citation>
    <scope>NUCLEOTIDE SEQUENCE [LARGE SCALE GENOMIC DNA]</scope>
    <source>
        <strain evidence="6">DSM 27989</strain>
    </source>
</reference>
<keyword evidence="2" id="KW-0812">Transmembrane</keyword>
<dbReference type="InterPro" id="IPR050640">
    <property type="entry name" value="Bact_2-comp_sensor_kinase"/>
</dbReference>
<dbReference type="InterPro" id="IPR010559">
    <property type="entry name" value="Sig_transdc_His_kin_internal"/>
</dbReference>
<dbReference type="GO" id="GO:0000155">
    <property type="term" value="F:phosphorelay sensor kinase activity"/>
    <property type="evidence" value="ECO:0007669"/>
    <property type="project" value="InterPro"/>
</dbReference>
<dbReference type="PANTHER" id="PTHR34220:SF7">
    <property type="entry name" value="SENSOR HISTIDINE KINASE YPDA"/>
    <property type="match status" value="1"/>
</dbReference>
<dbReference type="Proteomes" id="UP000650994">
    <property type="component" value="Unassembled WGS sequence"/>
</dbReference>
<evidence type="ECO:0000256" key="2">
    <source>
        <dbReference type="SAM" id="Phobius"/>
    </source>
</evidence>
<evidence type="ECO:0000313" key="7">
    <source>
        <dbReference type="Proteomes" id="UP000650994"/>
    </source>
</evidence>
<dbReference type="AlphaFoldDB" id="A0A1M7BCM8"/>
<name>A0A1M7BCM8_9FLAO</name>
<dbReference type="EMBL" id="FRBH01000010">
    <property type="protein sequence ID" value="SHL52681.1"/>
    <property type="molecule type" value="Genomic_DNA"/>
</dbReference>
<reference evidence="4" key="5">
    <citation type="submission" date="2024-05" db="EMBL/GenBank/DDBJ databases">
        <authorList>
            <person name="Sun Q."/>
            <person name="Zhou Y."/>
        </authorList>
    </citation>
    <scope>NUCLEOTIDE SEQUENCE</scope>
    <source>
        <strain evidence="4">CGMCC 1.12707</strain>
    </source>
</reference>
<keyword evidence="2" id="KW-1133">Transmembrane helix</keyword>
<evidence type="ECO:0000259" key="3">
    <source>
        <dbReference type="Pfam" id="PF06580"/>
    </source>
</evidence>
<dbReference type="Proteomes" id="UP000184120">
    <property type="component" value="Unassembled WGS sequence"/>
</dbReference>
<dbReference type="RefSeq" id="WP_072933402.1">
    <property type="nucleotide sequence ID" value="NZ_BMFL01000007.1"/>
</dbReference>
<keyword evidence="5" id="KW-0808">Transferase</keyword>
<accession>A0A1M7BCM8</accession>
<reference evidence="7" key="4">
    <citation type="journal article" date="2019" name="Int. J. Syst. Evol. Microbiol.">
        <title>The Global Catalogue of Microorganisms (GCM) 10K type strain sequencing project: providing services to taxonomists for standard genome sequencing and annotation.</title>
        <authorList>
            <consortium name="The Broad Institute Genomics Platform"/>
            <consortium name="The Broad Institute Genome Sequencing Center for Infectious Disease"/>
            <person name="Wu L."/>
            <person name="Ma J."/>
        </authorList>
    </citation>
    <scope>NUCLEOTIDE SEQUENCE [LARGE SCALE GENOMIC DNA]</scope>
    <source>
        <strain evidence="7">CGMCC 1.12707</strain>
    </source>
</reference>
<evidence type="ECO:0000313" key="6">
    <source>
        <dbReference type="Proteomes" id="UP000184120"/>
    </source>
</evidence>
<reference evidence="4" key="1">
    <citation type="journal article" date="2014" name="Int. J. Syst. Evol. Microbiol.">
        <title>Complete genome of a new Firmicutes species belonging to the dominant human colonic microbiota ('Ruminococcus bicirculans') reveals two chromosomes and a selective capacity to utilize plant glucans.</title>
        <authorList>
            <consortium name="NISC Comparative Sequencing Program"/>
            <person name="Wegmann U."/>
            <person name="Louis P."/>
            <person name="Goesmann A."/>
            <person name="Henrissat B."/>
            <person name="Duncan S.H."/>
            <person name="Flint H.J."/>
        </authorList>
    </citation>
    <scope>NUCLEOTIDE SEQUENCE</scope>
    <source>
        <strain evidence="4">CGMCC 1.12707</strain>
    </source>
</reference>
<feature type="transmembrane region" description="Helical" evidence="2">
    <location>
        <begin position="94"/>
        <end position="115"/>
    </location>
</feature>
<feature type="transmembrane region" description="Helical" evidence="2">
    <location>
        <begin position="60"/>
        <end position="82"/>
    </location>
</feature>
<keyword evidence="5" id="KW-0418">Kinase</keyword>
<evidence type="ECO:0000313" key="5">
    <source>
        <dbReference type="EMBL" id="SHL52681.1"/>
    </source>
</evidence>
<dbReference type="PANTHER" id="PTHR34220">
    <property type="entry name" value="SENSOR HISTIDINE KINASE YPDA"/>
    <property type="match status" value="1"/>
</dbReference>
<evidence type="ECO:0000256" key="1">
    <source>
        <dbReference type="SAM" id="Coils"/>
    </source>
</evidence>
<proteinExistence type="predicted"/>
<sequence>MQRENSAGGYFLDKIESFNFEKIYTKRIQLLLHFFMWFFFGSLLMLAYKFSYQLTFFEGLVMTIRMTVVNMSIFYFFFYVVVPSFKYLNRIKSILLLLLSIIFCGILWLLITYLFSVSYHYFGIEISAGELKGAIGMSAAQTLLEAISPLRLMSQAIIIFSNLAPFFFFKILFEIFRVYNKVLTIQKQKATLEIEKINIEKDFLKAQLNPHFLFNTLNNLYGLVLKKDDYAQEVILNLSEIMSYTLYESNAVTVPLEKELEFIQNYFQLEKMRHATNKNISFKLINHTSKKLTIAPLLTFTFIENAFKYGLKNNDNSFLNMIITIEDNQFKFILLNDVEKKSQINNLGGIGLDNVKKRLLLLYPSNHELFIKEEEKKFEVDLVLNLQEEWKK</sequence>
<organism evidence="5 6">
    <name type="scientific">Chishuiella changwenlii</name>
    <dbReference type="NCBI Taxonomy" id="1434701"/>
    <lineage>
        <taxon>Bacteria</taxon>
        <taxon>Pseudomonadati</taxon>
        <taxon>Bacteroidota</taxon>
        <taxon>Flavobacteriia</taxon>
        <taxon>Flavobacteriales</taxon>
        <taxon>Weeksellaceae</taxon>
        <taxon>Chishuiella</taxon>
    </lineage>
</organism>
<dbReference type="OrthoDB" id="9809908at2"/>
<gene>
    <name evidence="4" type="ORF">GCM10010984_12510</name>
    <name evidence="5" type="ORF">SAMN05443634_110127</name>
</gene>
<feature type="domain" description="Signal transduction histidine kinase internal region" evidence="3">
    <location>
        <begin position="201"/>
        <end position="275"/>
    </location>
</feature>
<dbReference type="EMBL" id="BMFL01000007">
    <property type="protein sequence ID" value="GGE96482.1"/>
    <property type="molecule type" value="Genomic_DNA"/>
</dbReference>
<keyword evidence="2" id="KW-0472">Membrane</keyword>
<feature type="coiled-coil region" evidence="1">
    <location>
        <begin position="180"/>
        <end position="207"/>
    </location>
</feature>